<reference evidence="1 2" key="1">
    <citation type="submission" date="2016-07" db="EMBL/GenBank/DDBJ databases">
        <title>Pervasive Adenine N6-methylation of Active Genes in Fungi.</title>
        <authorList>
            <consortium name="DOE Joint Genome Institute"/>
            <person name="Mondo S.J."/>
            <person name="Dannebaum R.O."/>
            <person name="Kuo R.C."/>
            <person name="Labutti K."/>
            <person name="Haridas S."/>
            <person name="Kuo A."/>
            <person name="Salamov A."/>
            <person name="Ahrendt S.R."/>
            <person name="Lipzen A."/>
            <person name="Sullivan W."/>
            <person name="Andreopoulos W.B."/>
            <person name="Clum A."/>
            <person name="Lindquist E."/>
            <person name="Daum C."/>
            <person name="Ramamoorthy G.K."/>
            <person name="Gryganskyi A."/>
            <person name="Culley D."/>
            <person name="Magnuson J.K."/>
            <person name="James T.Y."/>
            <person name="O'Malley M.A."/>
            <person name="Stajich J.E."/>
            <person name="Spatafora J.W."/>
            <person name="Visel A."/>
            <person name="Grigoriev I.V."/>
        </authorList>
    </citation>
    <scope>NUCLEOTIDE SEQUENCE [LARGE SCALE GENOMIC DNA]</scope>
    <source>
        <strain evidence="1 2">CBS 115471</strain>
    </source>
</reference>
<accession>A0A1Y1Y8L3</accession>
<dbReference type="STRING" id="1231657.A0A1Y1Y8L3"/>
<organism evidence="1 2">
    <name type="scientific">Clohesyomyces aquaticus</name>
    <dbReference type="NCBI Taxonomy" id="1231657"/>
    <lineage>
        <taxon>Eukaryota</taxon>
        <taxon>Fungi</taxon>
        <taxon>Dikarya</taxon>
        <taxon>Ascomycota</taxon>
        <taxon>Pezizomycotina</taxon>
        <taxon>Dothideomycetes</taxon>
        <taxon>Pleosporomycetidae</taxon>
        <taxon>Pleosporales</taxon>
        <taxon>Lindgomycetaceae</taxon>
        <taxon>Clohesyomyces</taxon>
    </lineage>
</organism>
<evidence type="ECO:0000313" key="2">
    <source>
        <dbReference type="Proteomes" id="UP000193144"/>
    </source>
</evidence>
<dbReference type="Proteomes" id="UP000193144">
    <property type="component" value="Unassembled WGS sequence"/>
</dbReference>
<dbReference type="EMBL" id="MCFA01000311">
    <property type="protein sequence ID" value="ORX94361.1"/>
    <property type="molecule type" value="Genomic_DNA"/>
</dbReference>
<gene>
    <name evidence="1" type="ORF">BCR34DRAFT_499310</name>
</gene>
<name>A0A1Y1Y8L3_9PLEO</name>
<proteinExistence type="predicted"/>
<sequence>MGLLGLPPELLSVVIDETLPCDLEAFALTCKTVYHNAASQIRRHNALKRKWGQLDNVHPGGMIDTLSLLFEISCDPNIAYYVEHLSFRSLSEPYDPLTSLLVFPRTSEDRGFRENEDGMLRVKELVLASEHLRRANVDAEGWWAKMLVDDDSEIAGESEVDDALHIMISVIGLLPNLKTLKMFTGWDIVPSSEGSATCKDMISVTKSILQCAQDSLDRVIPLGKLETILPFTKRAGYDVRAPLQCLEPFMTLTSLREIFAVSCISVDDGYTGIPFHWSSQLNSQLRRLELAHCCIDADGLAALTSHTPLLEVFKYSHETKWHGCQHDWNPGTFLEAGLATHCGTSITELALTVDLLYGDIENGVSSLHSFPKLGTLEVDVQVFCGPPLSSGQQLGMDAKVPDGDTPWKTEDIPCIGSMLPESIYKVYINTHGDMRPLESLVKDIRYQRESRLQGLEKVIVRELPGDDSALELVKRQGIELEILDDPDYTMDSTMMPLWKREFDRLVGGVVNT</sequence>
<protein>
    <recommendedName>
        <fullName evidence="3">F-box domain-containing protein</fullName>
    </recommendedName>
</protein>
<keyword evidence="2" id="KW-1185">Reference proteome</keyword>
<dbReference type="AlphaFoldDB" id="A0A1Y1Y8L3"/>
<evidence type="ECO:0008006" key="3">
    <source>
        <dbReference type="Google" id="ProtNLM"/>
    </source>
</evidence>
<evidence type="ECO:0000313" key="1">
    <source>
        <dbReference type="EMBL" id="ORX94361.1"/>
    </source>
</evidence>
<dbReference type="OrthoDB" id="5421601at2759"/>
<comment type="caution">
    <text evidence="1">The sequence shown here is derived from an EMBL/GenBank/DDBJ whole genome shotgun (WGS) entry which is preliminary data.</text>
</comment>